<sequence length="332" mass="38046">MRLGNLLILVNLVHFVYTAKKFNEFLTDDNELSPIEIKSKSNNKKNNNNNNITPGSKLIVNVLYQQKGPKPKLDTHKNSIVYSTLDTSSGPCDKNVCKSNQVCIKRPEKKKPFECVNKVNKKKREVSTTKKTTTIKKKRNVVLSKNCTHIGLTFLKINLFEMFDSLKEEEKKQIDKINAIEFSCPEAVCRLFSQLDFNHNRNLDKLEWSKLTEYTTDACLNDLGNICDLDGDNLISFDEFCSCFQGIKSKCMYTRFNQDTRKAYIDLLNLAFKSNKTLSLSNYAPICDHEGYFVSTQCDSKVTCWCVRKNGDFIEHSLSGINQTPKDCKQFS</sequence>
<evidence type="ECO:0000313" key="11">
    <source>
        <dbReference type="Proteomes" id="UP000663879"/>
    </source>
</evidence>
<dbReference type="SMART" id="SM00211">
    <property type="entry name" value="TY"/>
    <property type="match status" value="1"/>
</dbReference>
<evidence type="ECO:0000256" key="7">
    <source>
        <dbReference type="SAM" id="SignalP"/>
    </source>
</evidence>
<evidence type="ECO:0000256" key="6">
    <source>
        <dbReference type="PROSITE-ProRule" id="PRU00500"/>
    </source>
</evidence>
<feature type="chain" id="PRO_5032646285" evidence="7">
    <location>
        <begin position="19"/>
        <end position="332"/>
    </location>
</feature>
<keyword evidence="2" id="KW-0964">Secreted</keyword>
<keyword evidence="4" id="KW-1015">Disulfide bond</keyword>
<dbReference type="AlphaFoldDB" id="A0A813RQV4"/>
<keyword evidence="11" id="KW-1185">Reference proteome</keyword>
<feature type="domain" description="EF-hand" evidence="8">
    <location>
        <begin position="228"/>
        <end position="250"/>
    </location>
</feature>
<evidence type="ECO:0000256" key="5">
    <source>
        <dbReference type="ARBA" id="ARBA00023180"/>
    </source>
</evidence>
<evidence type="ECO:0000259" key="8">
    <source>
        <dbReference type="PROSITE" id="PS50222"/>
    </source>
</evidence>
<comment type="caution">
    <text evidence="10">The sequence shown here is derived from an EMBL/GenBank/DDBJ whole genome shotgun (WGS) entry which is preliminary data.</text>
</comment>
<accession>A0A813RQV4</accession>
<dbReference type="SUPFAM" id="SSF47473">
    <property type="entry name" value="EF-hand"/>
    <property type="match status" value="1"/>
</dbReference>
<dbReference type="PROSITE" id="PS00484">
    <property type="entry name" value="THYROGLOBULIN_1_1"/>
    <property type="match status" value="1"/>
</dbReference>
<evidence type="ECO:0000256" key="3">
    <source>
        <dbReference type="ARBA" id="ARBA00022837"/>
    </source>
</evidence>
<feature type="domain" description="Thyroglobulin type-1" evidence="9">
    <location>
        <begin position="248"/>
        <end position="328"/>
    </location>
</feature>
<evidence type="ECO:0000256" key="1">
    <source>
        <dbReference type="ARBA" id="ARBA00004613"/>
    </source>
</evidence>
<dbReference type="GO" id="GO:0005576">
    <property type="term" value="C:extracellular region"/>
    <property type="evidence" value="ECO:0007669"/>
    <property type="project" value="UniProtKB-SubCell"/>
</dbReference>
<evidence type="ECO:0000256" key="4">
    <source>
        <dbReference type="ARBA" id="ARBA00023157"/>
    </source>
</evidence>
<keyword evidence="3" id="KW-0106">Calcium</keyword>
<comment type="subcellular location">
    <subcellularLocation>
        <location evidence="1">Secreted</location>
    </subcellularLocation>
</comment>
<keyword evidence="7" id="KW-0732">Signal</keyword>
<evidence type="ECO:0000259" key="9">
    <source>
        <dbReference type="PROSITE" id="PS51162"/>
    </source>
</evidence>
<comment type="caution">
    <text evidence="6">Lacks conserved residue(s) required for the propagation of feature annotation.</text>
</comment>
<dbReference type="Pfam" id="PF10591">
    <property type="entry name" value="SPARC_Ca_bdg"/>
    <property type="match status" value="1"/>
</dbReference>
<dbReference type="InterPro" id="IPR002048">
    <property type="entry name" value="EF_hand_dom"/>
</dbReference>
<name>A0A813RQV4_9BILA</name>
<evidence type="ECO:0000256" key="2">
    <source>
        <dbReference type="ARBA" id="ARBA00022525"/>
    </source>
</evidence>
<dbReference type="InterPro" id="IPR011992">
    <property type="entry name" value="EF-hand-dom_pair"/>
</dbReference>
<proteinExistence type="predicted"/>
<dbReference type="InterPro" id="IPR019577">
    <property type="entry name" value="SPARC/Testican_Ca-bd-dom"/>
</dbReference>
<feature type="signal peptide" evidence="7">
    <location>
        <begin position="1"/>
        <end position="18"/>
    </location>
</feature>
<dbReference type="Proteomes" id="UP000663879">
    <property type="component" value="Unassembled WGS sequence"/>
</dbReference>
<protein>
    <submittedName>
        <fullName evidence="10">Uncharacterized protein</fullName>
    </submittedName>
</protein>
<dbReference type="InterPro" id="IPR000716">
    <property type="entry name" value="Thyroglobulin_1"/>
</dbReference>
<dbReference type="EMBL" id="CAJNOC010000628">
    <property type="protein sequence ID" value="CAF0784514.1"/>
    <property type="molecule type" value="Genomic_DNA"/>
</dbReference>
<evidence type="ECO:0000313" key="10">
    <source>
        <dbReference type="EMBL" id="CAF0784514.1"/>
    </source>
</evidence>
<dbReference type="Gene3D" id="1.10.238.10">
    <property type="entry name" value="EF-hand"/>
    <property type="match status" value="1"/>
</dbReference>
<reference evidence="10" key="1">
    <citation type="submission" date="2021-02" db="EMBL/GenBank/DDBJ databases">
        <authorList>
            <person name="Nowell W R."/>
        </authorList>
    </citation>
    <scope>NUCLEOTIDE SEQUENCE</scope>
    <source>
        <strain evidence="10">Ploen Becks lab</strain>
    </source>
</reference>
<organism evidence="10 11">
    <name type="scientific">Brachionus calyciflorus</name>
    <dbReference type="NCBI Taxonomy" id="104777"/>
    <lineage>
        <taxon>Eukaryota</taxon>
        <taxon>Metazoa</taxon>
        <taxon>Spiralia</taxon>
        <taxon>Gnathifera</taxon>
        <taxon>Rotifera</taxon>
        <taxon>Eurotatoria</taxon>
        <taxon>Monogononta</taxon>
        <taxon>Pseudotrocha</taxon>
        <taxon>Ploima</taxon>
        <taxon>Brachionidae</taxon>
        <taxon>Brachionus</taxon>
    </lineage>
</organism>
<dbReference type="Pfam" id="PF00086">
    <property type="entry name" value="Thyroglobulin_1"/>
    <property type="match status" value="1"/>
</dbReference>
<dbReference type="GO" id="GO:0005509">
    <property type="term" value="F:calcium ion binding"/>
    <property type="evidence" value="ECO:0007669"/>
    <property type="project" value="InterPro"/>
</dbReference>
<dbReference type="InterPro" id="IPR018247">
    <property type="entry name" value="EF_Hand_1_Ca_BS"/>
</dbReference>
<gene>
    <name evidence="10" type="ORF">OXX778_LOCUS5640</name>
</gene>
<keyword evidence="5" id="KW-0325">Glycoprotein</keyword>
<dbReference type="Gene3D" id="4.10.800.10">
    <property type="entry name" value="Thyroglobulin type-1"/>
    <property type="match status" value="1"/>
</dbReference>
<dbReference type="PROSITE" id="PS50222">
    <property type="entry name" value="EF_HAND_2"/>
    <property type="match status" value="1"/>
</dbReference>
<dbReference type="SUPFAM" id="SSF57610">
    <property type="entry name" value="Thyroglobulin type-1 domain"/>
    <property type="match status" value="1"/>
</dbReference>
<dbReference type="PROSITE" id="PS51162">
    <property type="entry name" value="THYROGLOBULIN_1_2"/>
    <property type="match status" value="1"/>
</dbReference>
<dbReference type="PROSITE" id="PS00018">
    <property type="entry name" value="EF_HAND_1"/>
    <property type="match status" value="2"/>
</dbReference>
<dbReference type="OrthoDB" id="8875634at2759"/>
<dbReference type="InterPro" id="IPR036857">
    <property type="entry name" value="Thyroglobulin_1_sf"/>
</dbReference>